<dbReference type="PROSITE" id="PS50878">
    <property type="entry name" value="RT_POL"/>
    <property type="match status" value="1"/>
</dbReference>
<dbReference type="PANTHER" id="PTHR33332">
    <property type="entry name" value="REVERSE TRANSCRIPTASE DOMAIN-CONTAINING PROTEIN"/>
    <property type="match status" value="1"/>
</dbReference>
<reference evidence="2" key="1">
    <citation type="submission" date="2025-08" db="UniProtKB">
        <authorList>
            <consortium name="Ensembl"/>
        </authorList>
    </citation>
    <scope>IDENTIFICATION</scope>
</reference>
<evidence type="ECO:0000313" key="3">
    <source>
        <dbReference type="Proteomes" id="UP000694700"/>
    </source>
</evidence>
<dbReference type="AlphaFoldDB" id="A0A8C1XAU2"/>
<proteinExistence type="predicted"/>
<dbReference type="Ensembl" id="ENSCCRT00015079763.1">
    <property type="protein sequence ID" value="ENSCCRP00015077244.1"/>
    <property type="gene ID" value="ENSCCRG00015031279.1"/>
</dbReference>
<evidence type="ECO:0000313" key="2">
    <source>
        <dbReference type="Ensembl" id="ENSCCRP00015077244.1"/>
    </source>
</evidence>
<evidence type="ECO:0000259" key="1">
    <source>
        <dbReference type="PROSITE" id="PS50878"/>
    </source>
</evidence>
<dbReference type="InterPro" id="IPR043502">
    <property type="entry name" value="DNA/RNA_pol_sf"/>
</dbReference>
<organism evidence="2 3">
    <name type="scientific">Cyprinus carpio</name>
    <name type="common">Common carp</name>
    <dbReference type="NCBI Taxonomy" id="7962"/>
    <lineage>
        <taxon>Eukaryota</taxon>
        <taxon>Metazoa</taxon>
        <taxon>Chordata</taxon>
        <taxon>Craniata</taxon>
        <taxon>Vertebrata</taxon>
        <taxon>Euteleostomi</taxon>
        <taxon>Actinopterygii</taxon>
        <taxon>Neopterygii</taxon>
        <taxon>Teleostei</taxon>
        <taxon>Ostariophysi</taxon>
        <taxon>Cypriniformes</taxon>
        <taxon>Cyprinidae</taxon>
        <taxon>Cyprininae</taxon>
        <taxon>Cyprinus</taxon>
    </lineage>
</organism>
<protein>
    <recommendedName>
        <fullName evidence="1">Reverse transcriptase domain-containing protein</fullName>
    </recommendedName>
</protein>
<dbReference type="Proteomes" id="UP000694700">
    <property type="component" value="Unplaced"/>
</dbReference>
<sequence>MEALWTAKADSKSSVCILLDLSAAFDTVNHQILLSALSSLGITGIPLHWFESNGRSFRVAWEGEVSKAHQLVTGVPQGSVLGPLLFSTYTTSLGPIIQAHGFSYHCYTDDTQLYLSIQPDDPMVAVWISGCLVDISAWMKEYHLQLNLVKTEVLVFPATPTLQHDFSIQLGSSTITPSTSVRNLGVTFDDQLTFKDHIAKTARSCRIALHNIGKIRPFLTEHAAQLLVQALVISRLDYCNALLAGLPSSTIQPLQMIQNAAALLVFNEPKKVHVTLLFISLHWLPVAARIKFKTLMVVYRTATGSAPTFFHSLIQIYIRSRSLRSASERCLVVPS</sequence>
<dbReference type="Pfam" id="PF00078">
    <property type="entry name" value="RVT_1"/>
    <property type="match status" value="1"/>
</dbReference>
<dbReference type="SUPFAM" id="SSF56672">
    <property type="entry name" value="DNA/RNA polymerases"/>
    <property type="match status" value="1"/>
</dbReference>
<name>A0A8C1XAU2_CYPCA</name>
<feature type="domain" description="Reverse transcriptase" evidence="1">
    <location>
        <begin position="1"/>
        <end position="188"/>
    </location>
</feature>
<accession>A0A8C1XAU2</accession>
<dbReference type="InterPro" id="IPR000477">
    <property type="entry name" value="RT_dom"/>
</dbReference>